<accession>A0A2P7RPQ9</accession>
<sequence length="124" mass="13333">MPIKRAIPAHVRAAIATFLHHCQSDAAPFAGTEALGAIRTMFPELDISDADLEDAISGEAANAGFDVGCETRTGSARAKRKALERWDNEGGAIGKTPRMETLQRTDNDANGTRRKREIGKDGNI</sequence>
<feature type="region of interest" description="Disordered" evidence="1">
    <location>
        <begin position="87"/>
        <end position="124"/>
    </location>
</feature>
<protein>
    <submittedName>
        <fullName evidence="2">Uncharacterized protein</fullName>
    </submittedName>
</protein>
<gene>
    <name evidence="2" type="ORF">C7I84_26580</name>
</gene>
<dbReference type="AlphaFoldDB" id="A0A2P7RPQ9"/>
<proteinExistence type="predicted"/>
<name>A0A2P7RPQ9_9HYPH</name>
<feature type="compositionally biased region" description="Basic and acidic residues" evidence="1">
    <location>
        <begin position="97"/>
        <end position="107"/>
    </location>
</feature>
<evidence type="ECO:0000256" key="1">
    <source>
        <dbReference type="SAM" id="MobiDB-lite"/>
    </source>
</evidence>
<dbReference type="RefSeq" id="WP_106775243.1">
    <property type="nucleotide sequence ID" value="NZ_PXYK01000038.1"/>
</dbReference>
<reference evidence="2 3" key="1">
    <citation type="submission" date="2018-03" db="EMBL/GenBank/DDBJ databases">
        <title>The draft genome of Mesorhizobium sp. 6GN-30.</title>
        <authorList>
            <person name="Liu L."/>
            <person name="Li L."/>
            <person name="Wang T."/>
            <person name="Zhang X."/>
            <person name="Liang L."/>
        </authorList>
    </citation>
    <scope>NUCLEOTIDE SEQUENCE [LARGE SCALE GENOMIC DNA]</scope>
    <source>
        <strain evidence="2 3">6GN30</strain>
    </source>
</reference>
<comment type="caution">
    <text evidence="2">The sequence shown here is derived from an EMBL/GenBank/DDBJ whole genome shotgun (WGS) entry which is preliminary data.</text>
</comment>
<keyword evidence="3" id="KW-1185">Reference proteome</keyword>
<evidence type="ECO:0000313" key="2">
    <source>
        <dbReference type="EMBL" id="PSJ52165.1"/>
    </source>
</evidence>
<dbReference type="Proteomes" id="UP000241229">
    <property type="component" value="Unassembled WGS sequence"/>
</dbReference>
<dbReference type="OrthoDB" id="8420176at2"/>
<dbReference type="EMBL" id="PXYK01000038">
    <property type="protein sequence ID" value="PSJ52165.1"/>
    <property type="molecule type" value="Genomic_DNA"/>
</dbReference>
<evidence type="ECO:0000313" key="3">
    <source>
        <dbReference type="Proteomes" id="UP000241229"/>
    </source>
</evidence>
<organism evidence="2 3">
    <name type="scientific">Kumtagia ephedrae</name>
    <dbReference type="NCBI Taxonomy" id="2116701"/>
    <lineage>
        <taxon>Bacteria</taxon>
        <taxon>Pseudomonadati</taxon>
        <taxon>Pseudomonadota</taxon>
        <taxon>Alphaproteobacteria</taxon>
        <taxon>Hyphomicrobiales</taxon>
        <taxon>Phyllobacteriaceae</taxon>
        <taxon>Kumtagia</taxon>
    </lineage>
</organism>